<dbReference type="GO" id="GO:0005506">
    <property type="term" value="F:iron ion binding"/>
    <property type="evidence" value="ECO:0007669"/>
    <property type="project" value="InterPro"/>
</dbReference>
<dbReference type="InterPro" id="IPR002401">
    <property type="entry name" value="Cyt_P450_E_grp-I"/>
</dbReference>
<dbReference type="Pfam" id="PF00067">
    <property type="entry name" value="p450"/>
    <property type="match status" value="1"/>
</dbReference>
<keyword evidence="4 8" id="KW-0560">Oxidoreductase</keyword>
<dbReference type="PANTHER" id="PTHR24286:SF384">
    <property type="entry name" value="P450, PUTATIVE (EUROFUNG)-RELATED"/>
    <property type="match status" value="1"/>
</dbReference>
<dbReference type="PANTHER" id="PTHR24286">
    <property type="entry name" value="CYTOCHROME P450 26"/>
    <property type="match status" value="1"/>
</dbReference>
<name>A0A7S1AFU0_NOCSC</name>
<gene>
    <name evidence="9" type="ORF">NSCI0253_LOCUS27275</name>
</gene>
<evidence type="ECO:0000256" key="4">
    <source>
        <dbReference type="ARBA" id="ARBA00023002"/>
    </source>
</evidence>
<evidence type="ECO:0000256" key="5">
    <source>
        <dbReference type="ARBA" id="ARBA00023004"/>
    </source>
</evidence>
<evidence type="ECO:0000256" key="8">
    <source>
        <dbReference type="RuleBase" id="RU000461"/>
    </source>
</evidence>
<protein>
    <recommendedName>
        <fullName evidence="10">Cytochrome P450</fullName>
    </recommendedName>
</protein>
<evidence type="ECO:0000256" key="2">
    <source>
        <dbReference type="ARBA" id="ARBA00022617"/>
    </source>
</evidence>
<evidence type="ECO:0000256" key="7">
    <source>
        <dbReference type="PIRSR" id="PIRSR602401-1"/>
    </source>
</evidence>
<dbReference type="EMBL" id="HBFQ01038460">
    <property type="protein sequence ID" value="CAD8852925.1"/>
    <property type="molecule type" value="Transcribed_RNA"/>
</dbReference>
<evidence type="ECO:0000256" key="3">
    <source>
        <dbReference type="ARBA" id="ARBA00022723"/>
    </source>
</evidence>
<dbReference type="GO" id="GO:0020037">
    <property type="term" value="F:heme binding"/>
    <property type="evidence" value="ECO:0007669"/>
    <property type="project" value="InterPro"/>
</dbReference>
<keyword evidence="2 7" id="KW-0349">Heme</keyword>
<accession>A0A7S1AFU0</accession>
<dbReference type="SUPFAM" id="SSF48264">
    <property type="entry name" value="Cytochrome P450"/>
    <property type="match status" value="1"/>
</dbReference>
<dbReference type="GO" id="GO:0016705">
    <property type="term" value="F:oxidoreductase activity, acting on paired donors, with incorporation or reduction of molecular oxygen"/>
    <property type="evidence" value="ECO:0007669"/>
    <property type="project" value="InterPro"/>
</dbReference>
<evidence type="ECO:0000313" key="9">
    <source>
        <dbReference type="EMBL" id="CAD8852925.1"/>
    </source>
</evidence>
<dbReference type="GO" id="GO:0016125">
    <property type="term" value="P:sterol metabolic process"/>
    <property type="evidence" value="ECO:0007669"/>
    <property type="project" value="TreeGrafter"/>
</dbReference>
<dbReference type="InterPro" id="IPR036396">
    <property type="entry name" value="Cyt_P450_sf"/>
</dbReference>
<dbReference type="InterPro" id="IPR001128">
    <property type="entry name" value="Cyt_P450"/>
</dbReference>
<evidence type="ECO:0008006" key="10">
    <source>
        <dbReference type="Google" id="ProtNLM"/>
    </source>
</evidence>
<sequence>MSSNTVAKAVGTAAVTAAALLVASLVTQRVRDRNLPPRNATWSPLGDTLEFYKDRAQFVRKSFAKFKGTFRVVTVLESTVFLFPTAENLKLVTGQKLLGWPKHYPTLVGETSVSMVNGAAHKKGRVVSGRAFTPNALDNFLPKTQEAAREHLKRWVLWSSAEDTRPALKSFTFQLAHQVILGRQLPEELSKKMMDLFDESTRGLVCPYPYDVPGFKFRKCMNARRELDKIYQGVIDEQRKATTKVPMTMLEHVMTPDTKDGDTGTNKELIDFCYNMVFAGHDTTLASMQSLLYLLSTNPTVMQELRDEVDALWDGEAVLTRDSLRLFHKSRAFISETLRIVPPIASTVRRLDSATDVDGYHLPRGTKVAVDSISVNDLVYGPDAPVKLARFLNEDGTFKETTFDFQLSPAFGTGSRMCLGYKFALDQILIFLVTVVRLYDFNVISSVRQSWLIQYYRVTSSFSVRCK</sequence>
<dbReference type="PRINTS" id="PR00385">
    <property type="entry name" value="P450"/>
</dbReference>
<comment type="similarity">
    <text evidence="1 8">Belongs to the cytochrome P450 family.</text>
</comment>
<keyword evidence="6 8" id="KW-0503">Monooxygenase</keyword>
<evidence type="ECO:0000256" key="1">
    <source>
        <dbReference type="ARBA" id="ARBA00010617"/>
    </source>
</evidence>
<dbReference type="Gene3D" id="1.10.630.10">
    <property type="entry name" value="Cytochrome P450"/>
    <property type="match status" value="1"/>
</dbReference>
<feature type="binding site" description="axial binding residue" evidence="7">
    <location>
        <position position="418"/>
    </location>
    <ligand>
        <name>heme</name>
        <dbReference type="ChEBI" id="CHEBI:30413"/>
    </ligand>
    <ligandPart>
        <name>Fe</name>
        <dbReference type="ChEBI" id="CHEBI:18248"/>
    </ligandPart>
</feature>
<dbReference type="GO" id="GO:0004497">
    <property type="term" value="F:monooxygenase activity"/>
    <property type="evidence" value="ECO:0007669"/>
    <property type="project" value="UniProtKB-KW"/>
</dbReference>
<dbReference type="PROSITE" id="PS00086">
    <property type="entry name" value="CYTOCHROME_P450"/>
    <property type="match status" value="1"/>
</dbReference>
<proteinExistence type="inferred from homology"/>
<dbReference type="PRINTS" id="PR00463">
    <property type="entry name" value="EP450I"/>
</dbReference>
<comment type="cofactor">
    <cofactor evidence="7">
        <name>heme</name>
        <dbReference type="ChEBI" id="CHEBI:30413"/>
    </cofactor>
</comment>
<keyword evidence="5 7" id="KW-0408">Iron</keyword>
<reference evidence="9" key="1">
    <citation type="submission" date="2021-01" db="EMBL/GenBank/DDBJ databases">
        <authorList>
            <person name="Corre E."/>
            <person name="Pelletier E."/>
            <person name="Niang G."/>
            <person name="Scheremetjew M."/>
            <person name="Finn R."/>
            <person name="Kale V."/>
            <person name="Holt S."/>
            <person name="Cochrane G."/>
            <person name="Meng A."/>
            <person name="Brown T."/>
            <person name="Cohen L."/>
        </authorList>
    </citation>
    <scope>NUCLEOTIDE SEQUENCE</scope>
</reference>
<keyword evidence="3 7" id="KW-0479">Metal-binding</keyword>
<dbReference type="AlphaFoldDB" id="A0A7S1AFU0"/>
<dbReference type="InterPro" id="IPR017972">
    <property type="entry name" value="Cyt_P450_CS"/>
</dbReference>
<evidence type="ECO:0000256" key="6">
    <source>
        <dbReference type="ARBA" id="ARBA00023033"/>
    </source>
</evidence>
<organism evidence="9">
    <name type="scientific">Noctiluca scintillans</name>
    <name type="common">Sea sparkle</name>
    <name type="synonym">Red tide dinoflagellate</name>
    <dbReference type="NCBI Taxonomy" id="2966"/>
    <lineage>
        <taxon>Eukaryota</taxon>
        <taxon>Sar</taxon>
        <taxon>Alveolata</taxon>
        <taxon>Dinophyceae</taxon>
        <taxon>Noctilucales</taxon>
        <taxon>Noctilucaceae</taxon>
        <taxon>Noctiluca</taxon>
    </lineage>
</organism>